<feature type="transmembrane region" description="Helical" evidence="1">
    <location>
        <begin position="83"/>
        <end position="101"/>
    </location>
</feature>
<dbReference type="AlphaFoldDB" id="A0A8J4E7X2"/>
<evidence type="ECO:0000256" key="1">
    <source>
        <dbReference type="SAM" id="Phobius"/>
    </source>
</evidence>
<dbReference type="RefSeq" id="WP_204013795.1">
    <property type="nucleotide sequence ID" value="NZ_BOPG01000124.1"/>
</dbReference>
<name>A0A8J4E7X2_9ACTN</name>
<proteinExistence type="predicted"/>
<keyword evidence="3" id="KW-1185">Reference proteome</keyword>
<dbReference type="Proteomes" id="UP000612585">
    <property type="component" value="Unassembled WGS sequence"/>
</dbReference>
<keyword evidence="1" id="KW-0812">Transmembrane</keyword>
<organism evidence="2 3">
    <name type="scientific">Virgisporangium aurantiacum</name>
    <dbReference type="NCBI Taxonomy" id="175570"/>
    <lineage>
        <taxon>Bacteria</taxon>
        <taxon>Bacillati</taxon>
        <taxon>Actinomycetota</taxon>
        <taxon>Actinomycetes</taxon>
        <taxon>Micromonosporales</taxon>
        <taxon>Micromonosporaceae</taxon>
        <taxon>Virgisporangium</taxon>
    </lineage>
</organism>
<evidence type="ECO:0000313" key="2">
    <source>
        <dbReference type="EMBL" id="GIJ64648.1"/>
    </source>
</evidence>
<feature type="transmembrane region" description="Helical" evidence="1">
    <location>
        <begin position="50"/>
        <end position="71"/>
    </location>
</feature>
<protein>
    <submittedName>
        <fullName evidence="2">Uncharacterized protein</fullName>
    </submittedName>
</protein>
<dbReference type="EMBL" id="BOPG01000124">
    <property type="protein sequence ID" value="GIJ64648.1"/>
    <property type="molecule type" value="Genomic_DNA"/>
</dbReference>
<reference evidence="2" key="1">
    <citation type="submission" date="2021-01" db="EMBL/GenBank/DDBJ databases">
        <title>Whole genome shotgun sequence of Virgisporangium aurantiacum NBRC 16421.</title>
        <authorList>
            <person name="Komaki H."/>
            <person name="Tamura T."/>
        </authorList>
    </citation>
    <scope>NUCLEOTIDE SEQUENCE</scope>
    <source>
        <strain evidence="2">NBRC 16421</strain>
    </source>
</reference>
<comment type="caution">
    <text evidence="2">The sequence shown here is derived from an EMBL/GenBank/DDBJ whole genome shotgun (WGS) entry which is preliminary data.</text>
</comment>
<accession>A0A8J4E7X2</accession>
<gene>
    <name evidence="2" type="ORF">Vau01_121640</name>
</gene>
<evidence type="ECO:0000313" key="3">
    <source>
        <dbReference type="Proteomes" id="UP000612585"/>
    </source>
</evidence>
<keyword evidence="1" id="KW-0472">Membrane</keyword>
<keyword evidence="1" id="KW-1133">Transmembrane helix</keyword>
<sequence length="112" mass="11734">MDGQDNIALAVAIIDVAAIVIAAFAGFLFDLAQPGMRWTRWRMSARSLGLLCACALGLVAMIVVPLSLLALGFPTTLVSPTGLLWLMALGGGIGFRISWSIDKKGTSGSQRA</sequence>
<feature type="transmembrane region" description="Helical" evidence="1">
    <location>
        <begin position="6"/>
        <end position="29"/>
    </location>
</feature>